<dbReference type="Pfam" id="PF08817">
    <property type="entry name" value="YukD"/>
    <property type="match status" value="1"/>
</dbReference>
<evidence type="ECO:0000313" key="3">
    <source>
        <dbReference type="EMBL" id="EJF47385.1"/>
    </source>
</evidence>
<feature type="domain" description="EccD-like transmembrane" evidence="2">
    <location>
        <begin position="117"/>
        <end position="434"/>
    </location>
</feature>
<keyword evidence="1" id="KW-1133">Transmembrane helix</keyword>
<dbReference type="AlphaFoldDB" id="J1HN14"/>
<reference evidence="3 4" key="1">
    <citation type="submission" date="2012-05" db="EMBL/GenBank/DDBJ databases">
        <authorList>
            <person name="Harkins D.M."/>
            <person name="Madupu R."/>
            <person name="Durkin A.S."/>
            <person name="Torralba M."/>
            <person name="Methe B."/>
            <person name="Sutton G.G."/>
            <person name="Nelson K.E."/>
        </authorList>
    </citation>
    <scope>NUCLEOTIDE SEQUENCE [LARGE SCALE GENOMIC DNA]</scope>
    <source>
        <strain evidence="3 4">F0489</strain>
    </source>
</reference>
<comment type="caution">
    <text evidence="3">The sequence shown here is derived from an EMBL/GenBank/DDBJ whole genome shotgun (WGS) entry which is preliminary data.</text>
</comment>
<organism evidence="3 4">
    <name type="scientific">Actinomyces massiliensis F0489</name>
    <dbReference type="NCBI Taxonomy" id="1125718"/>
    <lineage>
        <taxon>Bacteria</taxon>
        <taxon>Bacillati</taxon>
        <taxon>Actinomycetota</taxon>
        <taxon>Actinomycetes</taxon>
        <taxon>Actinomycetales</taxon>
        <taxon>Actinomycetaceae</taxon>
        <taxon>Actinomyces</taxon>
    </lineage>
</organism>
<feature type="transmembrane region" description="Helical" evidence="1">
    <location>
        <begin position="195"/>
        <end position="213"/>
    </location>
</feature>
<feature type="transmembrane region" description="Helical" evidence="1">
    <location>
        <begin position="166"/>
        <end position="188"/>
    </location>
</feature>
<feature type="transmembrane region" description="Helical" evidence="1">
    <location>
        <begin position="219"/>
        <end position="240"/>
    </location>
</feature>
<evidence type="ECO:0000256" key="1">
    <source>
        <dbReference type="SAM" id="Phobius"/>
    </source>
</evidence>
<proteinExistence type="predicted"/>
<feature type="transmembrane region" description="Helical" evidence="1">
    <location>
        <begin position="327"/>
        <end position="344"/>
    </location>
</feature>
<dbReference type="InterPro" id="IPR024962">
    <property type="entry name" value="YukD-like"/>
</dbReference>
<accession>J1HN14</accession>
<feature type="transmembrane region" description="Helical" evidence="1">
    <location>
        <begin position="381"/>
        <end position="401"/>
    </location>
</feature>
<dbReference type="EMBL" id="AKFT01000014">
    <property type="protein sequence ID" value="EJF47385.1"/>
    <property type="molecule type" value="Genomic_DNA"/>
</dbReference>
<feature type="transmembrane region" description="Helical" evidence="1">
    <location>
        <begin position="139"/>
        <end position="160"/>
    </location>
</feature>
<sequence>MTGLTPVTIRHRNIPADIALPSSLPLTEILPDVAARLGALDEDAAVYGLMLVTEDGRELDDARPIVEQGVRAGALLTLEVRSTEAEARYDDLVEAVATEVEARQAAWSQQDSVSMSVASTCLLFLVVGLLLLRQGPGGLVTPLCALACSCLLVLAAFALWRLRGAGTWPLVMTAGALGAVAAHTAFIGPPTGLRMMAAGGALAAIVLVCLPFLEEDRWLISGPLLVASCLGLTGMGVDLLNRPLASVLAVIAAVVAIISLLAPWLALASVPIDISLPDRTDRPVLEPGTEVTPTLTARVLNAHGLVLSARIACAMIVLASVPTLTSAGYAGAGLVTAIAAASLLGTRAARSQADVVAGIVGGMVTLAALIITIIVARTDLIMPAVGAVSAIGVVVLLLNVLGPSYRPRLARAADALEVVVLLAILPLAAIVCGVL</sequence>
<dbReference type="InterPro" id="IPR044049">
    <property type="entry name" value="EccD_transm"/>
</dbReference>
<dbReference type="Gene3D" id="3.10.20.90">
    <property type="entry name" value="Phosphatidylinositol 3-kinase Catalytic Subunit, Chain A, domain 1"/>
    <property type="match status" value="1"/>
</dbReference>
<gene>
    <name evidence="3" type="ORF">HMPREF1318_2065</name>
</gene>
<keyword evidence="1" id="KW-0472">Membrane</keyword>
<dbReference type="Pfam" id="PF19053">
    <property type="entry name" value="EccD"/>
    <property type="match status" value="1"/>
</dbReference>
<keyword evidence="1" id="KW-0812">Transmembrane</keyword>
<dbReference type="OrthoDB" id="3260055at2"/>
<feature type="transmembrane region" description="Helical" evidence="1">
    <location>
        <begin position="356"/>
        <end position="375"/>
    </location>
</feature>
<feature type="transmembrane region" description="Helical" evidence="1">
    <location>
        <begin position="413"/>
        <end position="431"/>
    </location>
</feature>
<name>J1HN14_9ACTO</name>
<evidence type="ECO:0000259" key="2">
    <source>
        <dbReference type="Pfam" id="PF19053"/>
    </source>
</evidence>
<keyword evidence="4" id="KW-1185">Reference proteome</keyword>
<evidence type="ECO:0000313" key="4">
    <source>
        <dbReference type="Proteomes" id="UP000002941"/>
    </source>
</evidence>
<dbReference type="Proteomes" id="UP000002941">
    <property type="component" value="Unassembled WGS sequence"/>
</dbReference>
<dbReference type="PATRIC" id="fig|1125718.3.peg.302"/>
<feature type="transmembrane region" description="Helical" evidence="1">
    <location>
        <begin position="113"/>
        <end position="132"/>
    </location>
</feature>
<protein>
    <submittedName>
        <fullName evidence="3">Type VII secretion system protein YukD</fullName>
    </submittedName>
</protein>
<dbReference type="eggNOG" id="ENOG502ZAY5">
    <property type="taxonomic scope" value="Bacteria"/>
</dbReference>
<feature type="transmembrane region" description="Helical" evidence="1">
    <location>
        <begin position="247"/>
        <end position="267"/>
    </location>
</feature>